<dbReference type="InterPro" id="IPR036291">
    <property type="entry name" value="NAD(P)-bd_dom_sf"/>
</dbReference>
<comment type="similarity">
    <text evidence="1">Belongs to the short-chain dehydrogenases/reductases (SDR) family.</text>
</comment>
<sequence>MMRDRFDGKVVLVTGAARGQGEEEARRFAAEGAAVVLGDVLEDEVGAVAADLGGCASAVRLDVTATDDWDGAVRTASQRFGGLDILVNNAGIATATPIMGGSVDDFVRVLMVNQVGVYLGMRAAAPVMKERGGGSIINISSIDGMVGMPYVAGYVSSKFGVRGLTKVAALELAGVGIRVNSVHPGYIDTPMLREPVGDLVNRLAASVPLRRLGTSGEVADLVLFLASEESSYCTGSEFVVDGGMIAGYTPAFSDS</sequence>
<organism evidence="3">
    <name type="scientific">Mycobacterium avium subsp. hominissuis</name>
    <dbReference type="NCBI Taxonomy" id="439334"/>
    <lineage>
        <taxon>Bacteria</taxon>
        <taxon>Bacillati</taxon>
        <taxon>Actinomycetota</taxon>
        <taxon>Actinomycetes</taxon>
        <taxon>Mycobacteriales</taxon>
        <taxon>Mycobacteriaceae</taxon>
        <taxon>Mycobacterium</taxon>
        <taxon>Mycobacterium avium complex (MAC)</taxon>
    </lineage>
</organism>
<dbReference type="Gene3D" id="3.40.50.720">
    <property type="entry name" value="NAD(P)-binding Rossmann-like Domain"/>
    <property type="match status" value="1"/>
</dbReference>
<evidence type="ECO:0000256" key="1">
    <source>
        <dbReference type="ARBA" id="ARBA00006484"/>
    </source>
</evidence>
<proteinExistence type="inferred from homology"/>
<protein>
    <submittedName>
        <fullName evidence="3">3-oxoacyl-acy-carrier protein reductase</fullName>
    </submittedName>
</protein>
<name>A0A088DIP9_MYCAV</name>
<dbReference type="FunFam" id="3.40.50.720:FF:000084">
    <property type="entry name" value="Short-chain dehydrogenase reductase"/>
    <property type="match status" value="1"/>
</dbReference>
<keyword evidence="2" id="KW-0560">Oxidoreductase</keyword>
<evidence type="ECO:0000313" key="3">
    <source>
        <dbReference type="EMBL" id="AIL92350.1"/>
    </source>
</evidence>
<accession>A0A088DIP9</accession>
<dbReference type="PROSITE" id="PS00061">
    <property type="entry name" value="ADH_SHORT"/>
    <property type="match status" value="1"/>
</dbReference>
<dbReference type="PRINTS" id="PR00081">
    <property type="entry name" value="GDHRDH"/>
</dbReference>
<dbReference type="Pfam" id="PF13561">
    <property type="entry name" value="adh_short_C2"/>
    <property type="match status" value="1"/>
</dbReference>
<dbReference type="GO" id="GO:0016491">
    <property type="term" value="F:oxidoreductase activity"/>
    <property type="evidence" value="ECO:0007669"/>
    <property type="project" value="UniProtKB-KW"/>
</dbReference>
<dbReference type="EMBL" id="KM105871">
    <property type="protein sequence ID" value="AIL92350.1"/>
    <property type="molecule type" value="Genomic_DNA"/>
</dbReference>
<dbReference type="SUPFAM" id="SSF51735">
    <property type="entry name" value="NAD(P)-binding Rossmann-fold domains"/>
    <property type="match status" value="1"/>
</dbReference>
<dbReference type="InterPro" id="IPR020904">
    <property type="entry name" value="Sc_DH/Rdtase_CS"/>
</dbReference>
<dbReference type="AlphaFoldDB" id="A0A088DIP9"/>
<dbReference type="PANTHER" id="PTHR24321:SF8">
    <property type="entry name" value="ESTRADIOL 17-BETA-DEHYDROGENASE 8-RELATED"/>
    <property type="match status" value="1"/>
</dbReference>
<evidence type="ECO:0000256" key="2">
    <source>
        <dbReference type="ARBA" id="ARBA00023002"/>
    </source>
</evidence>
<dbReference type="PANTHER" id="PTHR24321">
    <property type="entry name" value="DEHYDROGENASES, SHORT CHAIN"/>
    <property type="match status" value="1"/>
</dbReference>
<dbReference type="InterPro" id="IPR002347">
    <property type="entry name" value="SDR_fam"/>
</dbReference>
<reference evidence="3" key="1">
    <citation type="journal article" date="2014" name="FEBS Lett.">
        <title>Identification and comparative analysis of a genomic island in Mycobacterium avium subsp. hominissuis.</title>
        <authorList>
            <person name="Lahiri A."/>
            <person name="Sanchini A."/>
            <person name="Semmler T."/>
            <person name="Schafer H."/>
            <person name="Lewin A."/>
        </authorList>
    </citation>
    <scope>NUCLEOTIDE SEQUENCE</scope>
    <source>
        <strain evidence="3">2721</strain>
    </source>
</reference>
<dbReference type="NCBIfam" id="NF005559">
    <property type="entry name" value="PRK07231.1"/>
    <property type="match status" value="1"/>
</dbReference>
<dbReference type="PRINTS" id="PR00080">
    <property type="entry name" value="SDRFAMILY"/>
</dbReference>